<dbReference type="OrthoDB" id="27389at2"/>
<sequence>MEMYNSLEMYCSDYEALEIERLIKLGFLGETGRIEKIGFDASKYSIFLQNAGYEDLSYVFSDSYMYKLFPLAVFLLEVDDFYASPYISSYLYGFPAEKITDSQESMPKYIQNAIIGDFDQEFDEKDVKKKSFGAVHEVVLLKNGKLIGRGSNINGQIYYLDEFEDVVDISCGQFNTVVLQSDGSVVVTGRVGTNWRMPVSFNKLFVPSLSKNFLASYSDKSPYFYKVRIEMDKVGKRNKPAIFTENSENIGYFKTTFRGFNTHLMNIVDNYDYCINRPKRLKNKKWKEDYFALSSMSKVLPFLLDNNVTIIEHETWTDIKAIYTVDDGVLGVNSKGDLFFDGTAVNLHRVKEILKSINTNQLDVTGGL</sequence>
<dbReference type="InterPro" id="IPR009091">
    <property type="entry name" value="RCC1/BLIP-II"/>
</dbReference>
<dbReference type="EMBL" id="CP013213">
    <property type="protein sequence ID" value="AMC93719.1"/>
    <property type="molecule type" value="Genomic_DNA"/>
</dbReference>
<dbReference type="Gene3D" id="2.130.10.30">
    <property type="entry name" value="Regulator of chromosome condensation 1/beta-lactamase-inhibitor protein II"/>
    <property type="match status" value="1"/>
</dbReference>
<proteinExistence type="predicted"/>
<accession>A0A0X8H0P1</accession>
<reference evidence="1 2" key="1">
    <citation type="submission" date="2015-10" db="EMBL/GenBank/DDBJ databases">
        <title>Erysipelothrix larvae sp. LV19 isolated from the larval gut of the rhinoceros beetle, Trypoxylus dichotomus.</title>
        <authorList>
            <person name="Lim S."/>
            <person name="Kim B.-C."/>
        </authorList>
    </citation>
    <scope>NUCLEOTIDE SEQUENCE [LARGE SCALE GENOMIC DNA]</scope>
    <source>
        <strain evidence="1 2">LV19</strain>
    </source>
</reference>
<dbReference type="SUPFAM" id="SSF50985">
    <property type="entry name" value="RCC1/BLIP-II"/>
    <property type="match status" value="1"/>
</dbReference>
<dbReference type="KEGG" id="erl:AOC36_06900"/>
<evidence type="ECO:0000313" key="1">
    <source>
        <dbReference type="EMBL" id="AMC93719.1"/>
    </source>
</evidence>
<dbReference type="AlphaFoldDB" id="A0A0X8H0P1"/>
<dbReference type="RefSeq" id="WP_067632757.1">
    <property type="nucleotide sequence ID" value="NZ_CP013213.1"/>
</dbReference>
<keyword evidence="2" id="KW-1185">Reference proteome</keyword>
<name>A0A0X8H0P1_9FIRM</name>
<protein>
    <submittedName>
        <fullName evidence="1">Uncharacterized protein</fullName>
    </submittedName>
</protein>
<evidence type="ECO:0000313" key="2">
    <source>
        <dbReference type="Proteomes" id="UP000063781"/>
    </source>
</evidence>
<gene>
    <name evidence="1" type="ORF">AOC36_06900</name>
</gene>
<organism evidence="1 2">
    <name type="scientific">Erysipelothrix larvae</name>
    <dbReference type="NCBI Taxonomy" id="1514105"/>
    <lineage>
        <taxon>Bacteria</taxon>
        <taxon>Bacillati</taxon>
        <taxon>Bacillota</taxon>
        <taxon>Erysipelotrichia</taxon>
        <taxon>Erysipelotrichales</taxon>
        <taxon>Erysipelotrichaceae</taxon>
        <taxon>Erysipelothrix</taxon>
    </lineage>
</organism>
<dbReference type="Proteomes" id="UP000063781">
    <property type="component" value="Chromosome"/>
</dbReference>
<dbReference type="STRING" id="1514105.AOC36_06900"/>